<accession>A0A7C2K092</accession>
<evidence type="ECO:0000256" key="1">
    <source>
        <dbReference type="SAM" id="SignalP"/>
    </source>
</evidence>
<dbReference type="AlphaFoldDB" id="A0A7C2K092"/>
<dbReference type="EMBL" id="DSOK01000310">
    <property type="protein sequence ID" value="HEN16002.1"/>
    <property type="molecule type" value="Genomic_DNA"/>
</dbReference>
<reference evidence="2" key="1">
    <citation type="journal article" date="2020" name="mSystems">
        <title>Genome- and Community-Level Interaction Insights into Carbon Utilization and Element Cycling Functions of Hydrothermarchaeota in Hydrothermal Sediment.</title>
        <authorList>
            <person name="Zhou Z."/>
            <person name="Liu Y."/>
            <person name="Xu W."/>
            <person name="Pan J."/>
            <person name="Luo Z.H."/>
            <person name="Li M."/>
        </authorList>
    </citation>
    <scope>NUCLEOTIDE SEQUENCE [LARGE SCALE GENOMIC DNA]</scope>
    <source>
        <strain evidence="2">SpSt-339</strain>
    </source>
</reference>
<name>A0A7C2K092_9PLAN</name>
<organism evidence="2">
    <name type="scientific">Schlesneria paludicola</name>
    <dbReference type="NCBI Taxonomy" id="360056"/>
    <lineage>
        <taxon>Bacteria</taxon>
        <taxon>Pseudomonadati</taxon>
        <taxon>Planctomycetota</taxon>
        <taxon>Planctomycetia</taxon>
        <taxon>Planctomycetales</taxon>
        <taxon>Planctomycetaceae</taxon>
        <taxon>Schlesneria</taxon>
    </lineage>
</organism>
<protein>
    <submittedName>
        <fullName evidence="2">Uncharacterized protein</fullName>
    </submittedName>
</protein>
<comment type="caution">
    <text evidence="2">The sequence shown here is derived from an EMBL/GenBank/DDBJ whole genome shotgun (WGS) entry which is preliminary data.</text>
</comment>
<keyword evidence="1" id="KW-0732">Signal</keyword>
<gene>
    <name evidence="2" type="ORF">ENQ76_11110</name>
</gene>
<proteinExistence type="predicted"/>
<feature type="chain" id="PRO_5028428921" evidence="1">
    <location>
        <begin position="24"/>
        <end position="455"/>
    </location>
</feature>
<sequence>MLQRGSKLGRLLGLTLLVGSAAAAAEQRTLQESAAPGRVLRTDARLVVSGSLQTPVADGKAAALKLDVSGGLTWTERRLEAEGKDSERFRAVRRYKSASARIQVADQVTRASLREPLRLIVAQGIAEGVRPHSPLGPLTADEVELLRTPADPLFFPALLPDEPVDVDETWNPPSWLLPALTGVEAVEKSSFKCRAARFDPGTTRVEFEGQIRGGILGAATAITVIGHYLFDDARQCITHCTWKQVEKRSAGAIAPAVDVVAELTVQRAPLEEGSGLDEDDLKGIPLDDEPGRLLLELPLPDLGVQLVHERRWHLFFQNERSCILRMMQQGALIAQCNLNRLPAAEPGKHVSPEQFKKDIESALGADFRKIVSDEELPTKDGRFVYRVLVEGVVTRTPTGGGDAQTLPMIWIYYLMAAPDGQQVVLLFSVEPLLLEKLQPHDLNLSGSLIFLPRKP</sequence>
<feature type="signal peptide" evidence="1">
    <location>
        <begin position="1"/>
        <end position="23"/>
    </location>
</feature>
<evidence type="ECO:0000313" key="2">
    <source>
        <dbReference type="EMBL" id="HEN16002.1"/>
    </source>
</evidence>